<dbReference type="SUPFAM" id="SSF54909">
    <property type="entry name" value="Dimeric alpha+beta barrel"/>
    <property type="match status" value="1"/>
</dbReference>
<dbReference type="NCBIfam" id="TIGR02118">
    <property type="entry name" value="EthD family reductase"/>
    <property type="match status" value="1"/>
</dbReference>
<dbReference type="GO" id="GO:0016491">
    <property type="term" value="F:oxidoreductase activity"/>
    <property type="evidence" value="ECO:0007669"/>
    <property type="project" value="InterPro"/>
</dbReference>
<dbReference type="KEGG" id="nnv:QNH39_10550"/>
<dbReference type="Pfam" id="PF07110">
    <property type="entry name" value="EthD"/>
    <property type="match status" value="1"/>
</dbReference>
<evidence type="ECO:0000313" key="3">
    <source>
        <dbReference type="Proteomes" id="UP001178288"/>
    </source>
</evidence>
<dbReference type="EMBL" id="CP126114">
    <property type="protein sequence ID" value="WHY89005.1"/>
    <property type="molecule type" value="Genomic_DNA"/>
</dbReference>
<keyword evidence="3" id="KW-1185">Reference proteome</keyword>
<feature type="domain" description="EthD" evidence="1">
    <location>
        <begin position="8"/>
        <end position="83"/>
    </location>
</feature>
<organism evidence="2 3">
    <name type="scientific">Neobacillus novalis</name>
    <dbReference type="NCBI Taxonomy" id="220687"/>
    <lineage>
        <taxon>Bacteria</taxon>
        <taxon>Bacillati</taxon>
        <taxon>Bacillota</taxon>
        <taxon>Bacilli</taxon>
        <taxon>Bacillales</taxon>
        <taxon>Bacillaceae</taxon>
        <taxon>Neobacillus</taxon>
    </lineage>
</organism>
<evidence type="ECO:0000313" key="2">
    <source>
        <dbReference type="EMBL" id="WHY89005.1"/>
    </source>
</evidence>
<dbReference type="Gene3D" id="3.30.70.100">
    <property type="match status" value="1"/>
</dbReference>
<reference evidence="2" key="1">
    <citation type="submission" date="2023-05" db="EMBL/GenBank/DDBJ databases">
        <title>Comparative genomics of Bacillaceae isolates and their secondary metabolite potential.</title>
        <authorList>
            <person name="Song L."/>
            <person name="Nielsen L.J."/>
            <person name="Mohite O."/>
            <person name="Xu X."/>
            <person name="Weber T."/>
            <person name="Kovacs A.T."/>
        </authorList>
    </citation>
    <scope>NUCLEOTIDE SEQUENCE</scope>
    <source>
        <strain evidence="2">XLM17</strain>
    </source>
</reference>
<dbReference type="AlphaFoldDB" id="A0AA95MVR4"/>
<name>A0AA95MVR4_9BACI</name>
<evidence type="ECO:0000259" key="1">
    <source>
        <dbReference type="Pfam" id="PF07110"/>
    </source>
</evidence>
<dbReference type="RefSeq" id="WP_235845523.1">
    <property type="nucleotide sequence ID" value="NZ_CP126114.1"/>
</dbReference>
<dbReference type="InterPro" id="IPR011008">
    <property type="entry name" value="Dimeric_a/b-barrel"/>
</dbReference>
<accession>A0AA95MVR4</accession>
<dbReference type="InterPro" id="IPR009799">
    <property type="entry name" value="EthD_dom"/>
</dbReference>
<proteinExistence type="predicted"/>
<sequence length="97" mass="11243">MIIMYEEPKDKEGFDQHYFDVHVPLGRSIPNIIKDSVQRVVSAQNTQLNLYLVTTLEFENMEKLTEAFASPEAKKAEEDGPNLFRYLEKPPIIMIVE</sequence>
<protein>
    <submittedName>
        <fullName evidence="2">EthD family reductase</fullName>
    </submittedName>
</protein>
<gene>
    <name evidence="2" type="ORF">QNH39_10550</name>
</gene>
<dbReference type="Proteomes" id="UP001178288">
    <property type="component" value="Chromosome"/>
</dbReference>